<sequence>MTTGIGMPTVHFAPRTRTQRRVARALHLEPGGPPSARAAVAGQVVKALLKTAWSSVPNSFEGLLRFQRATGALGRVRTVPRGVSVAQEDLGTCTAEWVRAGAPDERKVFLYLHGGGYFFGSARLYRPSNWRLSASTGRPVLALDYRLAPHHTPYDALDDALAAYEFLLRSGYAPGDIVVGGDSAGGHLTLSLLLELRRHEVDLPAAAVCVSPWVDLLCAADSHRLNARSEAVIPAGKLAWLGRRFCAGKDGDDPLLAPRRADLTGLPPLLLVATGGEILRDDARELFERARSAGVAAAYQEWDGLMHSFTIFADHVPEGRAAFRHIAEFLHTAGA</sequence>
<evidence type="ECO:0000259" key="3">
    <source>
        <dbReference type="Pfam" id="PF07859"/>
    </source>
</evidence>
<dbReference type="RefSeq" id="WP_344590139.1">
    <property type="nucleotide sequence ID" value="NZ_BAAARW010000012.1"/>
</dbReference>
<keyword evidence="5" id="KW-1185">Reference proteome</keyword>
<organism evidence="4 5">
    <name type="scientific">Actinomadura vinacea</name>
    <dbReference type="NCBI Taxonomy" id="115336"/>
    <lineage>
        <taxon>Bacteria</taxon>
        <taxon>Bacillati</taxon>
        <taxon>Actinomycetota</taxon>
        <taxon>Actinomycetes</taxon>
        <taxon>Streptosporangiales</taxon>
        <taxon>Thermomonosporaceae</taxon>
        <taxon>Actinomadura</taxon>
    </lineage>
</organism>
<reference evidence="4 5" key="1">
    <citation type="journal article" date="2019" name="Int. J. Syst. Evol. Microbiol.">
        <title>The Global Catalogue of Microorganisms (GCM) 10K type strain sequencing project: providing services to taxonomists for standard genome sequencing and annotation.</title>
        <authorList>
            <consortium name="The Broad Institute Genomics Platform"/>
            <consortium name="The Broad Institute Genome Sequencing Center for Infectious Disease"/>
            <person name="Wu L."/>
            <person name="Ma J."/>
        </authorList>
    </citation>
    <scope>NUCLEOTIDE SEQUENCE [LARGE SCALE GENOMIC DNA]</scope>
    <source>
        <strain evidence="4 5">JCM 3325</strain>
    </source>
</reference>
<dbReference type="GO" id="GO:0016787">
    <property type="term" value="F:hydrolase activity"/>
    <property type="evidence" value="ECO:0007669"/>
    <property type="project" value="UniProtKB-KW"/>
</dbReference>
<dbReference type="EMBL" id="BAAARW010000012">
    <property type="protein sequence ID" value="GAA2421446.1"/>
    <property type="molecule type" value="Genomic_DNA"/>
</dbReference>
<evidence type="ECO:0000313" key="5">
    <source>
        <dbReference type="Proteomes" id="UP001501231"/>
    </source>
</evidence>
<comment type="similarity">
    <text evidence="1">Belongs to the 'GDXG' lipolytic enzyme family.</text>
</comment>
<dbReference type="SUPFAM" id="SSF53474">
    <property type="entry name" value="alpha/beta-Hydrolases"/>
    <property type="match status" value="1"/>
</dbReference>
<comment type="caution">
    <text evidence="4">The sequence shown here is derived from an EMBL/GenBank/DDBJ whole genome shotgun (WGS) entry which is preliminary data.</text>
</comment>
<evidence type="ECO:0000256" key="2">
    <source>
        <dbReference type="ARBA" id="ARBA00022801"/>
    </source>
</evidence>
<name>A0ABN3J5J8_9ACTN</name>
<evidence type="ECO:0000256" key="1">
    <source>
        <dbReference type="ARBA" id="ARBA00010515"/>
    </source>
</evidence>
<dbReference type="Proteomes" id="UP001501231">
    <property type="component" value="Unassembled WGS sequence"/>
</dbReference>
<dbReference type="InterPro" id="IPR013094">
    <property type="entry name" value="AB_hydrolase_3"/>
</dbReference>
<dbReference type="Pfam" id="PF07859">
    <property type="entry name" value="Abhydrolase_3"/>
    <property type="match status" value="1"/>
</dbReference>
<evidence type="ECO:0000313" key="4">
    <source>
        <dbReference type="EMBL" id="GAA2421446.1"/>
    </source>
</evidence>
<proteinExistence type="inferred from homology"/>
<dbReference type="Gene3D" id="3.40.50.1820">
    <property type="entry name" value="alpha/beta hydrolase"/>
    <property type="match status" value="1"/>
</dbReference>
<dbReference type="PANTHER" id="PTHR48081:SF30">
    <property type="entry name" value="ACETYL-HYDROLASE LIPR-RELATED"/>
    <property type="match status" value="1"/>
</dbReference>
<keyword evidence="2 4" id="KW-0378">Hydrolase</keyword>
<dbReference type="PANTHER" id="PTHR48081">
    <property type="entry name" value="AB HYDROLASE SUPERFAMILY PROTEIN C4A8.06C"/>
    <property type="match status" value="1"/>
</dbReference>
<accession>A0ABN3J5J8</accession>
<dbReference type="InterPro" id="IPR050300">
    <property type="entry name" value="GDXG_lipolytic_enzyme"/>
</dbReference>
<dbReference type="InterPro" id="IPR029058">
    <property type="entry name" value="AB_hydrolase_fold"/>
</dbReference>
<feature type="domain" description="Alpha/beta hydrolase fold-3" evidence="3">
    <location>
        <begin position="110"/>
        <end position="310"/>
    </location>
</feature>
<gene>
    <name evidence="4" type="ORF">GCM10010191_36100</name>
</gene>
<protein>
    <submittedName>
        <fullName evidence="4">Alpha/beta hydrolase</fullName>
    </submittedName>
</protein>